<evidence type="ECO:0000256" key="2">
    <source>
        <dbReference type="SAM" id="SignalP"/>
    </source>
</evidence>
<feature type="compositionally biased region" description="Basic and acidic residues" evidence="1">
    <location>
        <begin position="317"/>
        <end position="327"/>
    </location>
</feature>
<dbReference type="EMBL" id="FNAN01000006">
    <property type="protein sequence ID" value="SDE70239.1"/>
    <property type="molecule type" value="Genomic_DNA"/>
</dbReference>
<evidence type="ECO:0008006" key="5">
    <source>
        <dbReference type="Google" id="ProtNLM"/>
    </source>
</evidence>
<gene>
    <name evidence="3" type="ORF">SAMN04487996_106249</name>
</gene>
<evidence type="ECO:0000256" key="1">
    <source>
        <dbReference type="SAM" id="MobiDB-lite"/>
    </source>
</evidence>
<protein>
    <recommendedName>
        <fullName evidence="5">Adhesin domain-containing protein</fullName>
    </recommendedName>
</protein>
<name>A0A1G7F2V2_9BACT</name>
<sequence length="354" mass="39028">MTTIKKIATLLLFSVIATLPQVASAALNPDDSEQNGLVEKRRNIVKVFDVKKSDALEVDNQFGLVKVNLWAKEEIKVEIVVTANAPSDSRAAEYLSSVNIDEKRAKNLISITTRIDRSQFGNNGWNKGKGDKNFIQIDYTIYMPKENALTVRNKFGNTDIPSFYAPLTVDSKHGNFMATLLENPDNVIDIQFGSAKIGKMDGGKLDCQYSNVKLDQAKKVWLSNKHGELMIGDVVNLDAAIDYSGAKIGTIRGTGKIKLNYSGNFKIDELTHSAQNVDIQAQYSSIVLPAEANQFNVSVTYGKFSYPTENVNFSMQPEKDGRPDKMKHYQGKVGSGGGPKITVTSVFGDVRMKD</sequence>
<reference evidence="4" key="1">
    <citation type="submission" date="2016-10" db="EMBL/GenBank/DDBJ databases">
        <authorList>
            <person name="Varghese N."/>
            <person name="Submissions S."/>
        </authorList>
    </citation>
    <scope>NUCLEOTIDE SEQUENCE [LARGE SCALE GENOMIC DNA]</scope>
    <source>
        <strain evidence="4">DSM 25329</strain>
    </source>
</reference>
<keyword evidence="4" id="KW-1185">Reference proteome</keyword>
<accession>A0A1G7F2V2</accession>
<dbReference type="AlphaFoldDB" id="A0A1G7F2V2"/>
<feature type="signal peptide" evidence="2">
    <location>
        <begin position="1"/>
        <end position="25"/>
    </location>
</feature>
<feature type="region of interest" description="Disordered" evidence="1">
    <location>
        <begin position="317"/>
        <end position="337"/>
    </location>
</feature>
<keyword evidence="2" id="KW-0732">Signal</keyword>
<dbReference type="Proteomes" id="UP000198748">
    <property type="component" value="Unassembled WGS sequence"/>
</dbReference>
<evidence type="ECO:0000313" key="3">
    <source>
        <dbReference type="EMBL" id="SDE70239.1"/>
    </source>
</evidence>
<organism evidence="3 4">
    <name type="scientific">Dyadobacter soli</name>
    <dbReference type="NCBI Taxonomy" id="659014"/>
    <lineage>
        <taxon>Bacteria</taxon>
        <taxon>Pseudomonadati</taxon>
        <taxon>Bacteroidota</taxon>
        <taxon>Cytophagia</taxon>
        <taxon>Cytophagales</taxon>
        <taxon>Spirosomataceae</taxon>
        <taxon>Dyadobacter</taxon>
    </lineage>
</organism>
<dbReference type="STRING" id="659014.SAMN04487996_106249"/>
<proteinExistence type="predicted"/>
<feature type="chain" id="PRO_5011631991" description="Adhesin domain-containing protein" evidence="2">
    <location>
        <begin position="26"/>
        <end position="354"/>
    </location>
</feature>
<evidence type="ECO:0000313" key="4">
    <source>
        <dbReference type="Proteomes" id="UP000198748"/>
    </source>
</evidence>
<dbReference type="RefSeq" id="WP_176884973.1">
    <property type="nucleotide sequence ID" value="NZ_FNAN01000006.1"/>
</dbReference>